<evidence type="ECO:0000313" key="6">
    <source>
        <dbReference type="EMBL" id="MDY0410291.1"/>
    </source>
</evidence>
<dbReference type="SUPFAM" id="SSF53697">
    <property type="entry name" value="SIS domain"/>
    <property type="match status" value="1"/>
</dbReference>
<dbReference type="Pfam" id="PF01380">
    <property type="entry name" value="SIS"/>
    <property type="match status" value="1"/>
</dbReference>
<dbReference type="PROSITE" id="PS51464">
    <property type="entry name" value="SIS"/>
    <property type="match status" value="1"/>
</dbReference>
<dbReference type="CDD" id="cd05013">
    <property type="entry name" value="SIS_RpiR"/>
    <property type="match status" value="1"/>
</dbReference>
<dbReference type="SUPFAM" id="SSF46689">
    <property type="entry name" value="Homeodomain-like"/>
    <property type="match status" value="1"/>
</dbReference>
<protein>
    <submittedName>
        <fullName evidence="6">MurR/RpiR family transcriptional regulator</fullName>
    </submittedName>
</protein>
<comment type="caution">
    <text evidence="6">The sequence shown here is derived from an EMBL/GenBank/DDBJ whole genome shotgun (WGS) entry which is preliminary data.</text>
</comment>
<dbReference type="InterPro" id="IPR036388">
    <property type="entry name" value="WH-like_DNA-bd_sf"/>
</dbReference>
<keyword evidence="3" id="KW-0804">Transcription</keyword>
<gene>
    <name evidence="6" type="ORF">RWD45_19250</name>
</gene>
<dbReference type="Gene3D" id="3.40.50.10490">
    <property type="entry name" value="Glucose-6-phosphate isomerase like protein, domain 1"/>
    <property type="match status" value="1"/>
</dbReference>
<dbReference type="InterPro" id="IPR009057">
    <property type="entry name" value="Homeodomain-like_sf"/>
</dbReference>
<keyword evidence="2" id="KW-0238">DNA-binding</keyword>
<dbReference type="PROSITE" id="PS51071">
    <property type="entry name" value="HTH_RPIR"/>
    <property type="match status" value="1"/>
</dbReference>
<dbReference type="EMBL" id="JAWDIQ010000003">
    <property type="protein sequence ID" value="MDY0410291.1"/>
    <property type="molecule type" value="Genomic_DNA"/>
</dbReference>
<proteinExistence type="predicted"/>
<dbReference type="Gene3D" id="1.10.10.10">
    <property type="entry name" value="Winged helix-like DNA-binding domain superfamily/Winged helix DNA-binding domain"/>
    <property type="match status" value="1"/>
</dbReference>
<name>A0ABU5CWP0_9BACI</name>
<dbReference type="InterPro" id="IPR047640">
    <property type="entry name" value="RpiR-like"/>
</dbReference>
<dbReference type="InterPro" id="IPR000281">
    <property type="entry name" value="HTH_RpiR"/>
</dbReference>
<dbReference type="PANTHER" id="PTHR30514">
    <property type="entry name" value="GLUCOKINASE"/>
    <property type="match status" value="1"/>
</dbReference>
<evidence type="ECO:0000313" key="7">
    <source>
        <dbReference type="Proteomes" id="UP001275315"/>
    </source>
</evidence>
<dbReference type="RefSeq" id="WP_320381166.1">
    <property type="nucleotide sequence ID" value="NZ_JAWDIQ010000003.1"/>
</dbReference>
<keyword evidence="7" id="KW-1185">Reference proteome</keyword>
<sequence>MGQNVFQHIGEQVPRMSKAQTKIASYILENQHSAPFLTVGKLAKLSKVSEATIVRFATFLGFSGYNEFQQAMYDSVEKQLNTVERLQMSRSVYSEAEKSIYEVFEDDMANIQATMETLAVADMKKAAQLIMNAKNVYIIANRSAVSLGVFLQYYLEIITGKSKLIDSSELAFEQMYQVSHEDVIIGISFARYTKRTIDIVSHAKKRDVKVIAITDSLLSPITQYATVSLIASSKMPSFFDSFVAPLSLINALIAYIGHQQQDAINKRLEKLEHVWDEYGVFYKNNNPVK</sequence>
<evidence type="ECO:0000256" key="2">
    <source>
        <dbReference type="ARBA" id="ARBA00023125"/>
    </source>
</evidence>
<evidence type="ECO:0000256" key="3">
    <source>
        <dbReference type="ARBA" id="ARBA00023163"/>
    </source>
</evidence>
<reference evidence="6 7" key="1">
    <citation type="submission" date="2023-10" db="EMBL/GenBank/DDBJ databases">
        <title>Virgibacillus soli CC-YMP-6 genome.</title>
        <authorList>
            <person name="Miliotis G."/>
            <person name="Sengupta P."/>
            <person name="Hameed A."/>
            <person name="Chuvochina M."/>
            <person name="Mcdonagh F."/>
            <person name="Simpson A.C."/>
            <person name="Singh N.K."/>
            <person name="Rekha P.D."/>
            <person name="Raman K."/>
            <person name="Hugenholtz P."/>
            <person name="Venkateswaran K."/>
        </authorList>
    </citation>
    <scope>NUCLEOTIDE SEQUENCE [LARGE SCALE GENOMIC DNA]</scope>
    <source>
        <strain evidence="6 7">CC-YMP-6</strain>
    </source>
</reference>
<dbReference type="Pfam" id="PF01418">
    <property type="entry name" value="HTH_6"/>
    <property type="match status" value="1"/>
</dbReference>
<dbReference type="Proteomes" id="UP001275315">
    <property type="component" value="Unassembled WGS sequence"/>
</dbReference>
<dbReference type="InterPro" id="IPR046348">
    <property type="entry name" value="SIS_dom_sf"/>
</dbReference>
<evidence type="ECO:0000259" key="4">
    <source>
        <dbReference type="PROSITE" id="PS51071"/>
    </source>
</evidence>
<keyword evidence="1" id="KW-0805">Transcription regulation</keyword>
<dbReference type="InterPro" id="IPR001347">
    <property type="entry name" value="SIS_dom"/>
</dbReference>
<accession>A0ABU5CWP0</accession>
<dbReference type="PANTHER" id="PTHR30514:SF18">
    <property type="entry name" value="RPIR-FAMILY TRANSCRIPTIONAL REGULATOR"/>
    <property type="match status" value="1"/>
</dbReference>
<evidence type="ECO:0000259" key="5">
    <source>
        <dbReference type="PROSITE" id="PS51464"/>
    </source>
</evidence>
<feature type="domain" description="SIS" evidence="5">
    <location>
        <begin position="126"/>
        <end position="270"/>
    </location>
</feature>
<dbReference type="InterPro" id="IPR035472">
    <property type="entry name" value="RpiR-like_SIS"/>
</dbReference>
<organism evidence="6 7">
    <name type="scientific">Paracerasibacillus soli</name>
    <dbReference type="NCBI Taxonomy" id="480284"/>
    <lineage>
        <taxon>Bacteria</taxon>
        <taxon>Bacillati</taxon>
        <taxon>Bacillota</taxon>
        <taxon>Bacilli</taxon>
        <taxon>Bacillales</taxon>
        <taxon>Bacillaceae</taxon>
        <taxon>Paracerasibacillus</taxon>
    </lineage>
</organism>
<evidence type="ECO:0000256" key="1">
    <source>
        <dbReference type="ARBA" id="ARBA00023015"/>
    </source>
</evidence>
<feature type="domain" description="HTH rpiR-type" evidence="4">
    <location>
        <begin position="3"/>
        <end position="79"/>
    </location>
</feature>